<feature type="domain" description="KfrA N-terminal DNA-binding" evidence="2">
    <location>
        <begin position="12"/>
        <end position="127"/>
    </location>
</feature>
<dbReference type="AlphaFoldDB" id="A0A2X1XU42"/>
<sequence length="314" mass="36299">MGISLSGEQLQDKVTMICNDLYSKGQKVSVRIVLSMLPDVSSTSTVHKYYKTWKDELEANQKSLLEKMGFSEEFTRVFMTEITRHATEAERRYRDMADDAKEQSQQAIDDLERAEDRLYKQTALLEQREKQIKNLEAELAQTENAQLAITQELRQQIESLTDQLNESTVSNERLRTELAKNEIKLESNALIVEESKNKNTELNEQVKSLNDKVIAQAQELTRFESKQESQELLLSELRETKAALQMANSHLDNELRQLQQERHTLNSHLNDAKSNGVTLSNRLEQASEQIAELKAQLHQNDEMIKRYETLLKNE</sequence>
<feature type="coiled-coil region" evidence="1">
    <location>
        <begin position="86"/>
        <end position="310"/>
    </location>
</feature>
<proteinExistence type="predicted"/>
<dbReference type="EMBL" id="UATL01000008">
    <property type="protein sequence ID" value="SPY46089.1"/>
    <property type="molecule type" value="Genomic_DNA"/>
</dbReference>
<reference evidence="3 4" key="1">
    <citation type="submission" date="2018-06" db="EMBL/GenBank/DDBJ databases">
        <authorList>
            <consortium name="Pathogen Informatics"/>
            <person name="Doyle S."/>
        </authorList>
    </citation>
    <scope>NUCLEOTIDE SEQUENCE [LARGE SCALE GENOMIC DNA]</scope>
    <source>
        <strain evidence="3 4">NCTC11647</strain>
    </source>
</reference>
<dbReference type="InterPro" id="IPR021104">
    <property type="entry name" value="KfrA_DNA-bd_N"/>
</dbReference>
<protein>
    <submittedName>
        <fullName evidence="3">Chromosome segregation protein SMC</fullName>
    </submittedName>
</protein>
<dbReference type="RefSeq" id="WP_005306968.1">
    <property type="nucleotide sequence ID" value="NZ_UATK01000009.1"/>
</dbReference>
<evidence type="ECO:0000256" key="1">
    <source>
        <dbReference type="SAM" id="Coils"/>
    </source>
</evidence>
<evidence type="ECO:0000313" key="4">
    <source>
        <dbReference type="Proteomes" id="UP000251647"/>
    </source>
</evidence>
<dbReference type="OrthoDB" id="5829307at2"/>
<evidence type="ECO:0000259" key="2">
    <source>
        <dbReference type="Pfam" id="PF11740"/>
    </source>
</evidence>
<dbReference type="Pfam" id="PF11740">
    <property type="entry name" value="KfrA_N"/>
    <property type="match status" value="1"/>
</dbReference>
<organism evidence="3 4">
    <name type="scientific">Photobacterium damselae</name>
    <dbReference type="NCBI Taxonomy" id="38293"/>
    <lineage>
        <taxon>Bacteria</taxon>
        <taxon>Pseudomonadati</taxon>
        <taxon>Pseudomonadota</taxon>
        <taxon>Gammaproteobacteria</taxon>
        <taxon>Vibrionales</taxon>
        <taxon>Vibrionaceae</taxon>
        <taxon>Photobacterium</taxon>
    </lineage>
</organism>
<accession>A0A2X1XU42</accession>
<gene>
    <name evidence="3" type="ORF">NCTC11647_04436</name>
</gene>
<evidence type="ECO:0000313" key="3">
    <source>
        <dbReference type="EMBL" id="SPY46089.1"/>
    </source>
</evidence>
<dbReference type="Proteomes" id="UP000251647">
    <property type="component" value="Unassembled WGS sequence"/>
</dbReference>
<keyword evidence="1" id="KW-0175">Coiled coil</keyword>
<name>A0A2X1XU42_PHODM</name>